<dbReference type="InterPro" id="IPR000835">
    <property type="entry name" value="HTH_MarR-typ"/>
</dbReference>
<dbReference type="Proteomes" id="UP000585638">
    <property type="component" value="Unassembled WGS sequence"/>
</dbReference>
<dbReference type="PANTHER" id="PTHR33164:SF99">
    <property type="entry name" value="MARR FAMILY REGULATORY PROTEIN"/>
    <property type="match status" value="1"/>
</dbReference>
<dbReference type="Gene3D" id="1.10.10.10">
    <property type="entry name" value="Winged helix-like DNA-binding domain superfamily/Winged helix DNA-binding domain"/>
    <property type="match status" value="1"/>
</dbReference>
<organism evidence="2 3">
    <name type="scientific">Kutzneria kofuensis</name>
    <dbReference type="NCBI Taxonomy" id="103725"/>
    <lineage>
        <taxon>Bacteria</taxon>
        <taxon>Bacillati</taxon>
        <taxon>Actinomycetota</taxon>
        <taxon>Actinomycetes</taxon>
        <taxon>Pseudonocardiales</taxon>
        <taxon>Pseudonocardiaceae</taxon>
        <taxon>Kutzneria</taxon>
    </lineage>
</organism>
<dbReference type="AlphaFoldDB" id="A0A7W9KD46"/>
<sequence>MAQRWLDEDERALWMRMHAIGESLLSEIDSQLRRDAGLTRYEYYVLAMLSESPTRSRLMSDLAVATNGSLSRLSHAAAKLEANGWLTRSYATGQRRSTVATLTDEGWRKLSESAPGHVAAVRERLIDRLTPEQVKALYEALGPLFADGWPRGGSGAVPPVSGRRT</sequence>
<dbReference type="SUPFAM" id="SSF46785">
    <property type="entry name" value="Winged helix' DNA-binding domain"/>
    <property type="match status" value="1"/>
</dbReference>
<gene>
    <name evidence="2" type="ORF">BJ998_001456</name>
</gene>
<dbReference type="SMART" id="SM00347">
    <property type="entry name" value="HTH_MARR"/>
    <property type="match status" value="1"/>
</dbReference>
<reference evidence="2 3" key="1">
    <citation type="submission" date="2020-08" db="EMBL/GenBank/DDBJ databases">
        <title>Sequencing the genomes of 1000 actinobacteria strains.</title>
        <authorList>
            <person name="Klenk H.-P."/>
        </authorList>
    </citation>
    <scope>NUCLEOTIDE SEQUENCE [LARGE SCALE GENOMIC DNA]</scope>
    <source>
        <strain evidence="2 3">DSM 43851</strain>
    </source>
</reference>
<keyword evidence="3" id="KW-1185">Reference proteome</keyword>
<comment type="caution">
    <text evidence="2">The sequence shown here is derived from an EMBL/GenBank/DDBJ whole genome shotgun (WGS) entry which is preliminary data.</text>
</comment>
<dbReference type="RefSeq" id="WP_184859605.1">
    <property type="nucleotide sequence ID" value="NZ_BAAAWY010000065.1"/>
</dbReference>
<dbReference type="InterPro" id="IPR036390">
    <property type="entry name" value="WH_DNA-bd_sf"/>
</dbReference>
<dbReference type="InterPro" id="IPR039422">
    <property type="entry name" value="MarR/SlyA-like"/>
</dbReference>
<keyword evidence="2" id="KW-0238">DNA-binding</keyword>
<name>A0A7W9KD46_9PSEU</name>
<dbReference type="GO" id="GO:0006950">
    <property type="term" value="P:response to stress"/>
    <property type="evidence" value="ECO:0007669"/>
    <property type="project" value="TreeGrafter"/>
</dbReference>
<proteinExistence type="predicted"/>
<accession>A0A7W9KD46</accession>
<dbReference type="GO" id="GO:0003677">
    <property type="term" value="F:DNA binding"/>
    <property type="evidence" value="ECO:0007669"/>
    <property type="project" value="UniProtKB-KW"/>
</dbReference>
<evidence type="ECO:0000259" key="1">
    <source>
        <dbReference type="PROSITE" id="PS50995"/>
    </source>
</evidence>
<evidence type="ECO:0000313" key="3">
    <source>
        <dbReference type="Proteomes" id="UP000585638"/>
    </source>
</evidence>
<evidence type="ECO:0000313" key="2">
    <source>
        <dbReference type="EMBL" id="MBB5890260.1"/>
    </source>
</evidence>
<dbReference type="GO" id="GO:0003700">
    <property type="term" value="F:DNA-binding transcription factor activity"/>
    <property type="evidence" value="ECO:0007669"/>
    <property type="project" value="InterPro"/>
</dbReference>
<protein>
    <submittedName>
        <fullName evidence="2">DNA-binding MarR family transcriptional regulator</fullName>
    </submittedName>
</protein>
<feature type="domain" description="HTH marR-type" evidence="1">
    <location>
        <begin position="1"/>
        <end position="146"/>
    </location>
</feature>
<dbReference type="InterPro" id="IPR036388">
    <property type="entry name" value="WH-like_DNA-bd_sf"/>
</dbReference>
<dbReference type="EMBL" id="JACHIR010000001">
    <property type="protein sequence ID" value="MBB5890260.1"/>
    <property type="molecule type" value="Genomic_DNA"/>
</dbReference>
<dbReference type="PANTHER" id="PTHR33164">
    <property type="entry name" value="TRANSCRIPTIONAL REGULATOR, MARR FAMILY"/>
    <property type="match status" value="1"/>
</dbReference>
<dbReference type="PROSITE" id="PS50995">
    <property type="entry name" value="HTH_MARR_2"/>
    <property type="match status" value="1"/>
</dbReference>